<dbReference type="SUPFAM" id="SSF55424">
    <property type="entry name" value="FAD/NAD-linked reductases, dimerisation (C-terminal) domain"/>
    <property type="match status" value="1"/>
</dbReference>
<dbReference type="SUPFAM" id="SSF51905">
    <property type="entry name" value="FAD/NAD(P)-binding domain"/>
    <property type="match status" value="1"/>
</dbReference>
<dbReference type="STRING" id="706587.Desti_4734"/>
<dbReference type="PRINTS" id="PR00368">
    <property type="entry name" value="FADPNR"/>
</dbReference>
<organism evidence="9 10">
    <name type="scientific">Desulfomonile tiedjei (strain ATCC 49306 / DSM 6799 / DCB-1)</name>
    <dbReference type="NCBI Taxonomy" id="706587"/>
    <lineage>
        <taxon>Bacteria</taxon>
        <taxon>Pseudomonadati</taxon>
        <taxon>Thermodesulfobacteriota</taxon>
        <taxon>Desulfomonilia</taxon>
        <taxon>Desulfomonilales</taxon>
        <taxon>Desulfomonilaceae</taxon>
        <taxon>Desulfomonile</taxon>
    </lineage>
</organism>
<comment type="similarity">
    <text evidence="2">Belongs to the class-III pyridine nucleotide-disulfide oxidoreductase family.</text>
</comment>
<dbReference type="Gene3D" id="3.50.50.60">
    <property type="entry name" value="FAD/NAD(P)-binding domain"/>
    <property type="match status" value="2"/>
</dbReference>
<dbReference type="GO" id="GO:0016491">
    <property type="term" value="F:oxidoreductase activity"/>
    <property type="evidence" value="ECO:0007669"/>
    <property type="project" value="UniProtKB-KW"/>
</dbReference>
<evidence type="ECO:0000256" key="2">
    <source>
        <dbReference type="ARBA" id="ARBA00009130"/>
    </source>
</evidence>
<dbReference type="InterPro" id="IPR050260">
    <property type="entry name" value="FAD-bd_OxRdtase"/>
</dbReference>
<evidence type="ECO:0000313" key="10">
    <source>
        <dbReference type="Proteomes" id="UP000006055"/>
    </source>
</evidence>
<reference evidence="10" key="1">
    <citation type="submission" date="2012-06" db="EMBL/GenBank/DDBJ databases">
        <title>Complete sequence of chromosome of Desulfomonile tiedjei DSM 6799.</title>
        <authorList>
            <person name="Lucas S."/>
            <person name="Copeland A."/>
            <person name="Lapidus A."/>
            <person name="Glavina del Rio T."/>
            <person name="Dalin E."/>
            <person name="Tice H."/>
            <person name="Bruce D."/>
            <person name="Goodwin L."/>
            <person name="Pitluck S."/>
            <person name="Peters L."/>
            <person name="Ovchinnikova G."/>
            <person name="Zeytun A."/>
            <person name="Lu M."/>
            <person name="Kyrpides N."/>
            <person name="Mavromatis K."/>
            <person name="Ivanova N."/>
            <person name="Brettin T."/>
            <person name="Detter J.C."/>
            <person name="Han C."/>
            <person name="Larimer F."/>
            <person name="Land M."/>
            <person name="Hauser L."/>
            <person name="Markowitz V."/>
            <person name="Cheng J.-F."/>
            <person name="Hugenholtz P."/>
            <person name="Woyke T."/>
            <person name="Wu D."/>
            <person name="Spring S."/>
            <person name="Schroeder M."/>
            <person name="Brambilla E."/>
            <person name="Klenk H.-P."/>
            <person name="Eisen J.A."/>
        </authorList>
    </citation>
    <scope>NUCLEOTIDE SEQUENCE [LARGE SCALE GENOMIC DNA]</scope>
    <source>
        <strain evidence="10">ATCC 49306 / DSM 6799 / DCB-1</strain>
    </source>
</reference>
<dbReference type="Proteomes" id="UP000006055">
    <property type="component" value="Chromosome"/>
</dbReference>
<evidence type="ECO:0000256" key="6">
    <source>
        <dbReference type="ARBA" id="ARBA00023284"/>
    </source>
</evidence>
<evidence type="ECO:0000313" key="9">
    <source>
        <dbReference type="EMBL" id="AFM27354.1"/>
    </source>
</evidence>
<dbReference type="OrthoDB" id="9769238at2"/>
<name>I4CCR3_DESTA</name>
<evidence type="ECO:0000256" key="1">
    <source>
        <dbReference type="ARBA" id="ARBA00001974"/>
    </source>
</evidence>
<evidence type="ECO:0000256" key="3">
    <source>
        <dbReference type="ARBA" id="ARBA00022630"/>
    </source>
</evidence>
<dbReference type="PANTHER" id="PTHR43429:SF1">
    <property type="entry name" value="NAD(P)H SULFUR OXIDOREDUCTASE (COA-DEPENDENT)"/>
    <property type="match status" value="1"/>
</dbReference>
<dbReference type="InterPro" id="IPR016156">
    <property type="entry name" value="FAD/NAD-linked_Rdtase_dimer_sf"/>
</dbReference>
<dbReference type="HOGENOM" id="CLU_003291_1_3_7"/>
<evidence type="ECO:0000256" key="5">
    <source>
        <dbReference type="ARBA" id="ARBA00023002"/>
    </source>
</evidence>
<gene>
    <name evidence="9" type="ordered locus">Desti_4734</name>
</gene>
<dbReference type="RefSeq" id="WP_014812462.1">
    <property type="nucleotide sequence ID" value="NC_018025.1"/>
</dbReference>
<evidence type="ECO:0000256" key="4">
    <source>
        <dbReference type="ARBA" id="ARBA00022827"/>
    </source>
</evidence>
<dbReference type="PATRIC" id="fig|706587.4.peg.5359"/>
<dbReference type="InterPro" id="IPR036188">
    <property type="entry name" value="FAD/NAD-bd_sf"/>
</dbReference>
<dbReference type="InterPro" id="IPR004099">
    <property type="entry name" value="Pyr_nucl-diS_OxRdtase_dimer"/>
</dbReference>
<keyword evidence="4" id="KW-0274">FAD</keyword>
<feature type="domain" description="FAD/NAD(P)-binding" evidence="8">
    <location>
        <begin position="3"/>
        <end position="307"/>
    </location>
</feature>
<evidence type="ECO:0000259" key="8">
    <source>
        <dbReference type="Pfam" id="PF07992"/>
    </source>
</evidence>
<dbReference type="eggNOG" id="COG0446">
    <property type="taxonomic scope" value="Bacteria"/>
</dbReference>
<dbReference type="PANTHER" id="PTHR43429">
    <property type="entry name" value="PYRIDINE NUCLEOTIDE-DISULFIDE OXIDOREDUCTASE DOMAIN-CONTAINING"/>
    <property type="match status" value="1"/>
</dbReference>
<sequence>MKNLIIIGGSDAGISAALRSREIDPEIEPTLIIADRYPNFSICGLPFYLSGEVTDWRNLAHRTKEEIEQAGIRLVMDHRAETIDPKKKLVQVVDTDGKTRELHYDKLVIGTGAESIKPNIKGMDLPGVFLLRWMDDSFAVHAWLTEHHPQSALVVGGGYIGMEMADALILRGLSVTVVEFASTVLTTVDEILGEKVAAELERHGVNVATGVGIESIEASGKSLTVKGSKGFSTNADMVLVAVGCRPSATLAAGAGIETGLKGAIKVNRRMETNVPDIYAAGDCVETWHNLLKKYTYLPLGTTAHKQGRIAGENAAGGNREFAGSLGTQAVKIFDLVAARTGLRDSEARDEGFDPFTDYFETWDHKVYYPGAEKIIIRITGDRNTHRLLGAQILGHYKSEISKRVDIVAAALFSNLTVEQLSDLDLSYTPPLSSPWDPIQMAAQAWTKNCGVSVR</sequence>
<keyword evidence="10" id="KW-1185">Reference proteome</keyword>
<keyword evidence="5" id="KW-0560">Oxidoreductase</keyword>
<dbReference type="AlphaFoldDB" id="I4CCR3"/>
<accession>I4CCR3</accession>
<dbReference type="Pfam" id="PF07992">
    <property type="entry name" value="Pyr_redox_2"/>
    <property type="match status" value="1"/>
</dbReference>
<comment type="cofactor">
    <cofactor evidence="1">
        <name>FAD</name>
        <dbReference type="ChEBI" id="CHEBI:57692"/>
    </cofactor>
</comment>
<feature type="domain" description="Pyridine nucleotide-disulphide oxidoreductase dimerisation" evidence="7">
    <location>
        <begin position="328"/>
        <end position="432"/>
    </location>
</feature>
<evidence type="ECO:0000259" key="7">
    <source>
        <dbReference type="Pfam" id="PF02852"/>
    </source>
</evidence>
<keyword evidence="3" id="KW-0285">Flavoprotein</keyword>
<dbReference type="EMBL" id="CP003360">
    <property type="protein sequence ID" value="AFM27354.1"/>
    <property type="molecule type" value="Genomic_DNA"/>
</dbReference>
<dbReference type="PRINTS" id="PR00411">
    <property type="entry name" value="PNDRDTASEI"/>
</dbReference>
<dbReference type="InterPro" id="IPR023753">
    <property type="entry name" value="FAD/NAD-binding_dom"/>
</dbReference>
<keyword evidence="6" id="KW-0676">Redox-active center</keyword>
<dbReference type="Pfam" id="PF02852">
    <property type="entry name" value="Pyr_redox_dim"/>
    <property type="match status" value="1"/>
</dbReference>
<protein>
    <submittedName>
        <fullName evidence="9">NAD(FAD)-dependent dehydrogenase</fullName>
    </submittedName>
</protein>
<dbReference type="KEGG" id="dti:Desti_4734"/>
<proteinExistence type="inferred from homology"/>